<dbReference type="PROSITE" id="PS50404">
    <property type="entry name" value="GST_NTER"/>
    <property type="match status" value="1"/>
</dbReference>
<dbReference type="InterPro" id="IPR004045">
    <property type="entry name" value="Glutathione_S-Trfase_N"/>
</dbReference>
<accession>A0A8H8CGJ6</accession>
<reference evidence="2" key="1">
    <citation type="submission" date="2021-02" db="EMBL/GenBank/DDBJ databases">
        <title>Psilocybe cubensis genome.</title>
        <authorList>
            <person name="Mckernan K.J."/>
            <person name="Crawford S."/>
            <person name="Trippe A."/>
            <person name="Kane L.T."/>
            <person name="Mclaughlin S."/>
        </authorList>
    </citation>
    <scope>NUCLEOTIDE SEQUENCE [LARGE SCALE GENOMIC DNA]</scope>
    <source>
        <strain evidence="2">MGC-MH-2018</strain>
    </source>
</reference>
<organism evidence="2">
    <name type="scientific">Psilocybe cubensis</name>
    <name type="common">Psychedelic mushroom</name>
    <name type="synonym">Stropharia cubensis</name>
    <dbReference type="NCBI Taxonomy" id="181762"/>
    <lineage>
        <taxon>Eukaryota</taxon>
        <taxon>Fungi</taxon>
        <taxon>Dikarya</taxon>
        <taxon>Basidiomycota</taxon>
        <taxon>Agaricomycotina</taxon>
        <taxon>Agaricomycetes</taxon>
        <taxon>Agaricomycetidae</taxon>
        <taxon>Agaricales</taxon>
        <taxon>Agaricineae</taxon>
        <taxon>Strophariaceae</taxon>
        <taxon>Psilocybe</taxon>
    </lineage>
</organism>
<sequence>MSSRETTRYTLVGTPFSTFTRTIALTLLYKSLDFTQIKVYPHSEEAKTAHPFGIIPTLIIEESKGVDDGKEGYEDNSVKLCETQAIIRYIDRIKPNPTLHYDEFSLGKGILEEKMWEYVSFVSSYGFPTIEHGLVKPRLKHLESGLASDAITPLLAHNIPQLHTFLSITETVLPGSRSSYPKFMFTDTHPTYADFYLFPILADLRPLPEWISGVLEHEYGQRMNDWMDSMDGLDCVNRTKEGTLSAGVGIS</sequence>
<evidence type="ECO:0000313" key="2">
    <source>
        <dbReference type="EMBL" id="KAG5165497.1"/>
    </source>
</evidence>
<proteinExistence type="predicted"/>
<dbReference type="SUPFAM" id="SSF52833">
    <property type="entry name" value="Thioredoxin-like"/>
    <property type="match status" value="1"/>
</dbReference>
<dbReference type="Pfam" id="PF13417">
    <property type="entry name" value="GST_N_3"/>
    <property type="match status" value="1"/>
</dbReference>
<comment type="caution">
    <text evidence="2">The sequence shown here is derived from an EMBL/GenBank/DDBJ whole genome shotgun (WGS) entry which is preliminary data.</text>
</comment>
<gene>
    <name evidence="2" type="ORF">JR316_009076</name>
</gene>
<feature type="domain" description="GST N-terminal" evidence="1">
    <location>
        <begin position="7"/>
        <end position="98"/>
    </location>
</feature>
<dbReference type="EMBL" id="JAFIQS010000009">
    <property type="protein sequence ID" value="KAG5165497.1"/>
    <property type="molecule type" value="Genomic_DNA"/>
</dbReference>
<name>A0A8H8CGJ6_PSICU</name>
<protein>
    <recommendedName>
        <fullName evidence="1">GST N-terminal domain-containing protein</fullName>
    </recommendedName>
</protein>
<dbReference type="InterPro" id="IPR036249">
    <property type="entry name" value="Thioredoxin-like_sf"/>
</dbReference>
<dbReference type="Gene3D" id="3.40.30.10">
    <property type="entry name" value="Glutaredoxin"/>
    <property type="match status" value="1"/>
</dbReference>
<dbReference type="AlphaFoldDB" id="A0A8H8CGJ6"/>
<evidence type="ECO:0000259" key="1">
    <source>
        <dbReference type="PROSITE" id="PS50404"/>
    </source>
</evidence>
<dbReference type="OrthoDB" id="249703at2759"/>